<dbReference type="Pfam" id="PF01529">
    <property type="entry name" value="DHHC"/>
    <property type="match status" value="1"/>
</dbReference>
<keyword evidence="2 7" id="KW-0808">Transferase</keyword>
<feature type="transmembrane region" description="Helical" evidence="7">
    <location>
        <begin position="51"/>
        <end position="73"/>
    </location>
</feature>
<gene>
    <name evidence="9" type="primary">ZDHHC22</name>
</gene>
<name>H3AW31_LATCH</name>
<comment type="catalytic activity">
    <reaction evidence="7">
        <text>L-cysteinyl-[protein] + hexadecanoyl-CoA = S-hexadecanoyl-L-cysteinyl-[protein] + CoA</text>
        <dbReference type="Rhea" id="RHEA:36683"/>
        <dbReference type="Rhea" id="RHEA-COMP:10131"/>
        <dbReference type="Rhea" id="RHEA-COMP:11032"/>
        <dbReference type="ChEBI" id="CHEBI:29950"/>
        <dbReference type="ChEBI" id="CHEBI:57287"/>
        <dbReference type="ChEBI" id="CHEBI:57379"/>
        <dbReference type="ChEBI" id="CHEBI:74151"/>
        <dbReference type="EC" id="2.3.1.225"/>
    </reaction>
</comment>
<dbReference type="InParanoid" id="H3AW31"/>
<dbReference type="RefSeq" id="XP_005986589.1">
    <property type="nucleotide sequence ID" value="XM_005986527.3"/>
</dbReference>
<keyword evidence="10" id="KW-1185">Reference proteome</keyword>
<evidence type="ECO:0000256" key="3">
    <source>
        <dbReference type="ARBA" id="ARBA00022692"/>
    </source>
</evidence>
<evidence type="ECO:0000313" key="9">
    <source>
        <dbReference type="Ensembl" id="ENSLACP00000013852.1"/>
    </source>
</evidence>
<dbReference type="Bgee" id="ENSLACG00000012195">
    <property type="expression patterns" value="Expressed in muscle tissue and 2 other cell types or tissues"/>
</dbReference>
<dbReference type="GO" id="GO:0016020">
    <property type="term" value="C:membrane"/>
    <property type="evidence" value="ECO:0007669"/>
    <property type="project" value="UniProtKB-SubCell"/>
</dbReference>
<evidence type="ECO:0000256" key="1">
    <source>
        <dbReference type="ARBA" id="ARBA00004141"/>
    </source>
</evidence>
<feature type="transmembrane region" description="Helical" evidence="7">
    <location>
        <begin position="191"/>
        <end position="214"/>
    </location>
</feature>
<dbReference type="PANTHER" id="PTHR12246">
    <property type="entry name" value="PALMITOYLTRANSFERASE ZDHHC16"/>
    <property type="match status" value="1"/>
</dbReference>
<dbReference type="GeneID" id="102355968"/>
<evidence type="ECO:0000313" key="10">
    <source>
        <dbReference type="Proteomes" id="UP000008672"/>
    </source>
</evidence>
<dbReference type="OMA" id="GQTWCQL"/>
<dbReference type="EC" id="2.3.1.225" evidence="7"/>
<dbReference type="CTD" id="283576"/>
<dbReference type="GO" id="GO:0019706">
    <property type="term" value="F:protein-cysteine S-palmitoyltransferase activity"/>
    <property type="evidence" value="ECO:0007669"/>
    <property type="project" value="UniProtKB-EC"/>
</dbReference>
<feature type="transmembrane region" description="Helical" evidence="7">
    <location>
        <begin position="131"/>
        <end position="154"/>
    </location>
</feature>
<accession>H3AW31</accession>
<comment type="subcellular location">
    <subcellularLocation>
        <location evidence="1">Membrane</location>
        <topology evidence="1">Multi-pass membrane protein</topology>
    </subcellularLocation>
</comment>
<feature type="transmembrane region" description="Helical" evidence="7">
    <location>
        <begin position="12"/>
        <end position="39"/>
    </location>
</feature>
<dbReference type="KEGG" id="lcm:102355968"/>
<dbReference type="EMBL" id="AFYH01003029">
    <property type="status" value="NOT_ANNOTATED_CDS"/>
    <property type="molecule type" value="Genomic_DNA"/>
</dbReference>
<evidence type="ECO:0000256" key="4">
    <source>
        <dbReference type="ARBA" id="ARBA00022989"/>
    </source>
</evidence>
<reference evidence="9" key="2">
    <citation type="submission" date="2025-08" db="UniProtKB">
        <authorList>
            <consortium name="Ensembl"/>
        </authorList>
    </citation>
    <scope>IDENTIFICATION</scope>
</reference>
<dbReference type="Proteomes" id="UP000008672">
    <property type="component" value="Unassembled WGS sequence"/>
</dbReference>
<dbReference type="eggNOG" id="KOG1311">
    <property type="taxonomic scope" value="Eukaryota"/>
</dbReference>
<feature type="transmembrane region" description="Helical" evidence="7">
    <location>
        <begin position="166"/>
        <end position="184"/>
    </location>
</feature>
<comment type="domain">
    <text evidence="7">The DHHC domain is required for palmitoyltransferase activity.</text>
</comment>
<keyword evidence="6 7" id="KW-0012">Acyltransferase</keyword>
<dbReference type="STRING" id="7897.ENSLACP00000013852"/>
<dbReference type="Ensembl" id="ENSLACT00000013949.1">
    <property type="protein sequence ID" value="ENSLACP00000013852.1"/>
    <property type="gene ID" value="ENSLACG00000012195.1"/>
</dbReference>
<dbReference type="InterPro" id="IPR039859">
    <property type="entry name" value="PFA4/ZDH16/20/ERF2-like"/>
</dbReference>
<evidence type="ECO:0000256" key="5">
    <source>
        <dbReference type="ARBA" id="ARBA00023136"/>
    </source>
</evidence>
<evidence type="ECO:0000256" key="2">
    <source>
        <dbReference type="ARBA" id="ARBA00022679"/>
    </source>
</evidence>
<sequence>MLPKMFKLRLLNFIASTYFLSASVVTFALQLFVFIPTVFGSPSIRLSPSVLLHWGLFLSLSANVLGNYALIILNPSECLRNAMGPHQAGDSADALPVPGSHFCKLCKKVILRRDHHCFFTGCCIGKKNMRYFIMFCLYTSVSSLYSLVLGVAYITVKYSLSFENPLAFLTLLPLALSYFILGAISGLELFLILLLYVWLGIGLTCAGFCCQQILLVSRGQTWHQVRKGLSMRHGHWGENLQQVFGKRWLLGLFIPMATVEYKQSAKTQEDKRN</sequence>
<dbReference type="HOGENOM" id="CLU_027721_5_3_1"/>
<organism evidence="9 10">
    <name type="scientific">Latimeria chalumnae</name>
    <name type="common">Coelacanth</name>
    <dbReference type="NCBI Taxonomy" id="7897"/>
    <lineage>
        <taxon>Eukaryota</taxon>
        <taxon>Metazoa</taxon>
        <taxon>Chordata</taxon>
        <taxon>Craniata</taxon>
        <taxon>Vertebrata</taxon>
        <taxon>Euteleostomi</taxon>
        <taxon>Coelacanthiformes</taxon>
        <taxon>Coelacanthidae</taxon>
        <taxon>Latimeria</taxon>
    </lineage>
</organism>
<keyword evidence="4 7" id="KW-1133">Transmembrane helix</keyword>
<dbReference type="FunCoup" id="H3AW31">
    <property type="interactions" value="353"/>
</dbReference>
<evidence type="ECO:0000259" key="8">
    <source>
        <dbReference type="Pfam" id="PF01529"/>
    </source>
</evidence>
<evidence type="ECO:0000256" key="6">
    <source>
        <dbReference type="ARBA" id="ARBA00023315"/>
    </source>
</evidence>
<dbReference type="OrthoDB" id="302728at2759"/>
<proteinExistence type="inferred from homology"/>
<dbReference type="PROSITE" id="PS50216">
    <property type="entry name" value="DHHC"/>
    <property type="match status" value="1"/>
</dbReference>
<keyword evidence="5 7" id="KW-0472">Membrane</keyword>
<comment type="similarity">
    <text evidence="7">Belongs to the DHHC palmitoyltransferase family.</text>
</comment>
<reference evidence="9" key="3">
    <citation type="submission" date="2025-09" db="UniProtKB">
        <authorList>
            <consortium name="Ensembl"/>
        </authorList>
    </citation>
    <scope>IDENTIFICATION</scope>
</reference>
<feature type="domain" description="Palmitoyltransferase DHHC" evidence="8">
    <location>
        <begin position="98"/>
        <end position="224"/>
    </location>
</feature>
<dbReference type="AlphaFoldDB" id="H3AW31"/>
<evidence type="ECO:0000256" key="7">
    <source>
        <dbReference type="RuleBase" id="RU079119"/>
    </source>
</evidence>
<keyword evidence="3 7" id="KW-0812">Transmembrane</keyword>
<dbReference type="GeneTree" id="ENSGT00730000111268"/>
<dbReference type="InterPro" id="IPR001594">
    <property type="entry name" value="Palmitoyltrfase_DHHC"/>
</dbReference>
<reference evidence="10" key="1">
    <citation type="submission" date="2011-08" db="EMBL/GenBank/DDBJ databases">
        <title>The draft genome of Latimeria chalumnae.</title>
        <authorList>
            <person name="Di Palma F."/>
            <person name="Alfoldi J."/>
            <person name="Johnson J."/>
            <person name="Berlin A."/>
            <person name="Gnerre S."/>
            <person name="Jaffe D."/>
            <person name="MacCallum I."/>
            <person name="Young S."/>
            <person name="Walker B.J."/>
            <person name="Lander E."/>
            <person name="Lindblad-Toh K."/>
        </authorList>
    </citation>
    <scope>NUCLEOTIDE SEQUENCE [LARGE SCALE GENOMIC DNA]</scope>
    <source>
        <strain evidence="10">Wild caught</strain>
    </source>
</reference>
<protein>
    <recommendedName>
        <fullName evidence="7">Palmitoyltransferase</fullName>
        <ecNumber evidence="7">2.3.1.225</ecNumber>
    </recommendedName>
</protein>